<feature type="transmembrane region" description="Helical" evidence="9">
    <location>
        <begin position="353"/>
        <end position="372"/>
    </location>
</feature>
<feature type="transmembrane region" description="Helical" evidence="9">
    <location>
        <begin position="477"/>
        <end position="497"/>
    </location>
</feature>
<dbReference type="PANTHER" id="PTHR11654">
    <property type="entry name" value="OLIGOPEPTIDE TRANSPORTER-RELATED"/>
    <property type="match status" value="1"/>
</dbReference>
<feature type="transmembrane region" description="Helical" evidence="9">
    <location>
        <begin position="536"/>
        <end position="557"/>
    </location>
</feature>
<dbReference type="AlphaFoldDB" id="A0A168ALA5"/>
<dbReference type="InterPro" id="IPR000109">
    <property type="entry name" value="POT_fam"/>
</dbReference>
<sequence>MGNPNTDVKTQANTVDVSRENEEVLRTSEDLGVGVIESKEHYPIQADHITPDGGEPTEEECETLRKVSDKIPWSAFLIAVVELCERFSYYGLSGPFQNYMENDKHSTNPRGAIGLGQSGATGLSNYFQFWCYVTPIIGAIVADQYIGKLNTIIIFALIYIAGLAVLFVTSLPVSINHGGALPGLVIAMTVIGLGTGGIKSNISPLIAEQVKATRKKVATLASGERVIIDPARTIERVYMVFYLCINVGSLGAIATTELELKVGFWAAYVLPLSMFIIGFCVLVLGRKKYVVRKPQGSIIFIAFRVMWIGVKNKFNMDIAKPSYQRALGNEVEYEWDDTFVEEMKRTMVACKVFLYYPIYYICYQQMLNNFISQAGTMELHGIPNDIMQNIDPITVIIFIPIIDQLVFPFLRRKFGIAIKPITRIALGFCFASCGMAWAAIVQHIIYTSPPCYRFPKSSECLGGSVPNKVHVVVQTPAYFFIAISEIFASVTGMEYAFTKAPVSMKSFVMSMFLLANAVSAAVGIGLSRAAKHPHIHWLYTGLAISSFIAGGVFWLLYHRYNETEESMNAIGRNTEEESRSAPSNENDHVDTESFLEIN</sequence>
<dbReference type="PROSITE" id="PS01022">
    <property type="entry name" value="PTR2_1"/>
    <property type="match status" value="1"/>
</dbReference>
<keyword evidence="11" id="KW-1185">Reference proteome</keyword>
<evidence type="ECO:0000256" key="4">
    <source>
        <dbReference type="ARBA" id="ARBA00022692"/>
    </source>
</evidence>
<protein>
    <submittedName>
        <fullName evidence="10">Oligopeptide transporter</fullName>
    </submittedName>
</protein>
<organism evidence="10 11">
    <name type="scientific">Ascosphaera apis ARSEF 7405</name>
    <dbReference type="NCBI Taxonomy" id="392613"/>
    <lineage>
        <taxon>Eukaryota</taxon>
        <taxon>Fungi</taxon>
        <taxon>Dikarya</taxon>
        <taxon>Ascomycota</taxon>
        <taxon>Pezizomycotina</taxon>
        <taxon>Eurotiomycetes</taxon>
        <taxon>Eurotiomycetidae</taxon>
        <taxon>Onygenales</taxon>
        <taxon>Ascosphaeraceae</taxon>
        <taxon>Ascosphaera</taxon>
    </lineage>
</organism>
<evidence type="ECO:0000256" key="2">
    <source>
        <dbReference type="ARBA" id="ARBA00005982"/>
    </source>
</evidence>
<dbReference type="GO" id="GO:0071916">
    <property type="term" value="F:dipeptide transmembrane transporter activity"/>
    <property type="evidence" value="ECO:0007669"/>
    <property type="project" value="UniProtKB-ARBA"/>
</dbReference>
<reference evidence="10 11" key="1">
    <citation type="journal article" date="2016" name="Genome Biol. Evol.">
        <title>Divergent and convergent evolution of fungal pathogenicity.</title>
        <authorList>
            <person name="Shang Y."/>
            <person name="Xiao G."/>
            <person name="Zheng P."/>
            <person name="Cen K."/>
            <person name="Zhan S."/>
            <person name="Wang C."/>
        </authorList>
    </citation>
    <scope>NUCLEOTIDE SEQUENCE [LARGE SCALE GENOMIC DNA]</scope>
    <source>
        <strain evidence="10 11">ARSEF 7405</strain>
    </source>
</reference>
<dbReference type="InterPro" id="IPR036259">
    <property type="entry name" value="MFS_trans_sf"/>
</dbReference>
<dbReference type="OrthoDB" id="8904098at2759"/>
<dbReference type="Pfam" id="PF00854">
    <property type="entry name" value="PTR2"/>
    <property type="match status" value="1"/>
</dbReference>
<keyword evidence="6 9" id="KW-0472">Membrane</keyword>
<feature type="transmembrane region" description="Helical" evidence="9">
    <location>
        <begin position="237"/>
        <end position="256"/>
    </location>
</feature>
<comment type="subcellular location">
    <subcellularLocation>
        <location evidence="1 7">Membrane</location>
        <topology evidence="1 7">Multi-pass membrane protein</topology>
    </subcellularLocation>
</comment>
<evidence type="ECO:0000256" key="3">
    <source>
        <dbReference type="ARBA" id="ARBA00022448"/>
    </source>
</evidence>
<dbReference type="GO" id="GO:0005886">
    <property type="term" value="C:plasma membrane"/>
    <property type="evidence" value="ECO:0007669"/>
    <property type="project" value="UniProtKB-ARBA"/>
</dbReference>
<feature type="transmembrane region" description="Helical" evidence="9">
    <location>
        <begin position="152"/>
        <end position="173"/>
    </location>
</feature>
<accession>A0A168ALA5</accession>
<dbReference type="EMBL" id="AZGZ01000007">
    <property type="protein sequence ID" value="KZZ94066.1"/>
    <property type="molecule type" value="Genomic_DNA"/>
</dbReference>
<dbReference type="PROSITE" id="PS01023">
    <property type="entry name" value="PTR2_2"/>
    <property type="match status" value="1"/>
</dbReference>
<feature type="transmembrane region" description="Helical" evidence="9">
    <location>
        <begin position="179"/>
        <end position="198"/>
    </location>
</feature>
<comment type="similarity">
    <text evidence="2 7">Belongs to the major facilitator superfamily. Proton-dependent oligopeptide transporter (POT/PTR) (TC 2.A.17) family.</text>
</comment>
<evidence type="ECO:0000313" key="10">
    <source>
        <dbReference type="EMBL" id="KZZ94066.1"/>
    </source>
</evidence>
<evidence type="ECO:0000256" key="1">
    <source>
        <dbReference type="ARBA" id="ARBA00004141"/>
    </source>
</evidence>
<dbReference type="InterPro" id="IPR018456">
    <property type="entry name" value="PTR2_symporter_CS"/>
</dbReference>
<feature type="compositionally biased region" description="Polar residues" evidence="8">
    <location>
        <begin position="1"/>
        <end position="16"/>
    </location>
</feature>
<feature type="region of interest" description="Disordered" evidence="8">
    <location>
        <begin position="571"/>
        <end position="598"/>
    </location>
</feature>
<dbReference type="Proteomes" id="UP000242877">
    <property type="component" value="Unassembled WGS sequence"/>
</dbReference>
<name>A0A168ALA5_9EURO</name>
<feature type="compositionally biased region" description="Basic and acidic residues" evidence="8">
    <location>
        <begin position="573"/>
        <end position="591"/>
    </location>
</feature>
<keyword evidence="4 7" id="KW-0812">Transmembrane</keyword>
<evidence type="ECO:0000256" key="7">
    <source>
        <dbReference type="RuleBase" id="RU003755"/>
    </source>
</evidence>
<dbReference type="Gene3D" id="1.20.1250.20">
    <property type="entry name" value="MFS general substrate transporter like domains"/>
    <property type="match status" value="1"/>
</dbReference>
<keyword evidence="5 9" id="KW-1133">Transmembrane helix</keyword>
<evidence type="ECO:0000256" key="9">
    <source>
        <dbReference type="SAM" id="Phobius"/>
    </source>
</evidence>
<feature type="transmembrane region" description="Helical" evidence="9">
    <location>
        <begin position="262"/>
        <end position="284"/>
    </location>
</feature>
<proteinExistence type="inferred from homology"/>
<feature type="transmembrane region" description="Helical" evidence="9">
    <location>
        <begin position="392"/>
        <end position="410"/>
    </location>
</feature>
<dbReference type="VEuPathDB" id="FungiDB:AAP_02159"/>
<comment type="caution">
    <text evidence="10">The sequence shown here is derived from an EMBL/GenBank/DDBJ whole genome shotgun (WGS) entry which is preliminary data.</text>
</comment>
<feature type="region of interest" description="Disordered" evidence="8">
    <location>
        <begin position="1"/>
        <end position="21"/>
    </location>
</feature>
<evidence type="ECO:0000256" key="8">
    <source>
        <dbReference type="SAM" id="MobiDB-lite"/>
    </source>
</evidence>
<feature type="transmembrane region" description="Helical" evidence="9">
    <location>
        <begin position="422"/>
        <end position="445"/>
    </location>
</feature>
<evidence type="ECO:0000313" key="11">
    <source>
        <dbReference type="Proteomes" id="UP000242877"/>
    </source>
</evidence>
<keyword evidence="3 7" id="KW-0813">Transport</keyword>
<feature type="transmembrane region" description="Helical" evidence="9">
    <location>
        <begin position="509"/>
        <end position="530"/>
    </location>
</feature>
<dbReference type="SUPFAM" id="SSF103473">
    <property type="entry name" value="MFS general substrate transporter"/>
    <property type="match status" value="1"/>
</dbReference>
<dbReference type="FunFam" id="1.20.1250.20:FF:000085">
    <property type="entry name" value="MFS peptide transporter Ptr2"/>
    <property type="match status" value="1"/>
</dbReference>
<gene>
    <name evidence="10" type="ORF">AAP_02159</name>
</gene>
<evidence type="ECO:0000256" key="5">
    <source>
        <dbReference type="ARBA" id="ARBA00022989"/>
    </source>
</evidence>
<evidence type="ECO:0000256" key="6">
    <source>
        <dbReference type="ARBA" id="ARBA00023136"/>
    </source>
</evidence>